<protein>
    <recommendedName>
        <fullName evidence="2">Small EDRK-rich factor-like N-terminal domain-containing protein</fullName>
    </recommendedName>
</protein>
<dbReference type="EMBL" id="JAIWOZ010000006">
    <property type="protein sequence ID" value="KAH6603946.1"/>
    <property type="molecule type" value="Genomic_DNA"/>
</dbReference>
<comment type="caution">
    <text evidence="3">The sequence shown here is derived from an EMBL/GenBank/DDBJ whole genome shotgun (WGS) entry which is preliminary data.</text>
</comment>
<evidence type="ECO:0000313" key="4">
    <source>
        <dbReference type="Proteomes" id="UP000827724"/>
    </source>
</evidence>
<dbReference type="Pfam" id="PF04419">
    <property type="entry name" value="SERF-like_N"/>
    <property type="match status" value="1"/>
</dbReference>
<reference evidence="3" key="1">
    <citation type="submission" date="2021-08" db="EMBL/GenBank/DDBJ databases">
        <title>Chromosome-Level Trichoderma cornu-damae using Hi-C Data.</title>
        <authorList>
            <person name="Kim C.S."/>
        </authorList>
    </citation>
    <scope>NUCLEOTIDE SEQUENCE</scope>
    <source>
        <strain evidence="3">KA19-0412C</strain>
    </source>
</reference>
<sequence length="89" mass="10241">MTRGNQRDLARAKNLKKEAKSKSGNSKSGSELAKQGLSDAEKMRQKQAKGPKPYRAETWIPCYELLLLTESLHLSRQPMKRRLSWNQKQ</sequence>
<dbReference type="AlphaFoldDB" id="A0A9P8QFU9"/>
<evidence type="ECO:0000259" key="2">
    <source>
        <dbReference type="Pfam" id="PF04419"/>
    </source>
</evidence>
<feature type="region of interest" description="Disordered" evidence="1">
    <location>
        <begin position="1"/>
        <end position="53"/>
    </location>
</feature>
<gene>
    <name evidence="3" type="ORF">Trco_007392</name>
</gene>
<proteinExistence type="predicted"/>
<organism evidence="3 4">
    <name type="scientific">Trichoderma cornu-damae</name>
    <dbReference type="NCBI Taxonomy" id="654480"/>
    <lineage>
        <taxon>Eukaryota</taxon>
        <taxon>Fungi</taxon>
        <taxon>Dikarya</taxon>
        <taxon>Ascomycota</taxon>
        <taxon>Pezizomycotina</taxon>
        <taxon>Sordariomycetes</taxon>
        <taxon>Hypocreomycetidae</taxon>
        <taxon>Hypocreales</taxon>
        <taxon>Hypocreaceae</taxon>
        <taxon>Trichoderma</taxon>
    </lineage>
</organism>
<name>A0A9P8QFU9_9HYPO</name>
<accession>A0A9P8QFU9</accession>
<dbReference type="OrthoDB" id="18018at2759"/>
<dbReference type="Proteomes" id="UP000827724">
    <property type="component" value="Unassembled WGS sequence"/>
</dbReference>
<evidence type="ECO:0000313" key="3">
    <source>
        <dbReference type="EMBL" id="KAH6603946.1"/>
    </source>
</evidence>
<feature type="compositionally biased region" description="Basic and acidic residues" evidence="1">
    <location>
        <begin position="1"/>
        <end position="21"/>
    </location>
</feature>
<evidence type="ECO:0000256" key="1">
    <source>
        <dbReference type="SAM" id="MobiDB-lite"/>
    </source>
</evidence>
<feature type="domain" description="Small EDRK-rich factor-like N-terminal" evidence="2">
    <location>
        <begin position="1"/>
        <end position="35"/>
    </location>
</feature>
<feature type="compositionally biased region" description="Low complexity" evidence="1">
    <location>
        <begin position="22"/>
        <end position="31"/>
    </location>
</feature>
<keyword evidence="4" id="KW-1185">Reference proteome</keyword>
<dbReference type="InterPro" id="IPR007513">
    <property type="entry name" value="SERF-like_N"/>
</dbReference>